<protein>
    <submittedName>
        <fullName evidence="1">Uncharacterized protein</fullName>
    </submittedName>
</protein>
<comment type="caution">
    <text evidence="1">The sequence shown here is derived from an EMBL/GenBank/DDBJ whole genome shotgun (WGS) entry which is preliminary data.</text>
</comment>
<evidence type="ECO:0000313" key="2">
    <source>
        <dbReference type="Proteomes" id="UP000265520"/>
    </source>
</evidence>
<dbReference type="EMBL" id="LXQA010000131">
    <property type="protein sequence ID" value="MCH79471.1"/>
    <property type="molecule type" value="Genomic_DNA"/>
</dbReference>
<organism evidence="1 2">
    <name type="scientific">Trifolium medium</name>
    <dbReference type="NCBI Taxonomy" id="97028"/>
    <lineage>
        <taxon>Eukaryota</taxon>
        <taxon>Viridiplantae</taxon>
        <taxon>Streptophyta</taxon>
        <taxon>Embryophyta</taxon>
        <taxon>Tracheophyta</taxon>
        <taxon>Spermatophyta</taxon>
        <taxon>Magnoliopsida</taxon>
        <taxon>eudicotyledons</taxon>
        <taxon>Gunneridae</taxon>
        <taxon>Pentapetalae</taxon>
        <taxon>rosids</taxon>
        <taxon>fabids</taxon>
        <taxon>Fabales</taxon>
        <taxon>Fabaceae</taxon>
        <taxon>Papilionoideae</taxon>
        <taxon>50 kb inversion clade</taxon>
        <taxon>NPAAA clade</taxon>
        <taxon>Hologalegina</taxon>
        <taxon>IRL clade</taxon>
        <taxon>Trifolieae</taxon>
        <taxon>Trifolium</taxon>
    </lineage>
</organism>
<name>A0A392LWY4_9FABA</name>
<gene>
    <name evidence="1" type="ORF">A2U01_0000220</name>
</gene>
<proteinExistence type="predicted"/>
<reference evidence="1 2" key="1">
    <citation type="journal article" date="2018" name="Front. Plant Sci.">
        <title>Red Clover (Trifolium pratense) and Zigzag Clover (T. medium) - A Picture of Genomic Similarities and Differences.</title>
        <authorList>
            <person name="Dluhosova J."/>
            <person name="Istvanek J."/>
            <person name="Nedelnik J."/>
            <person name="Repkova J."/>
        </authorList>
    </citation>
    <scope>NUCLEOTIDE SEQUENCE [LARGE SCALE GENOMIC DNA]</scope>
    <source>
        <strain evidence="2">cv. 10/8</strain>
        <tissue evidence="1">Leaf</tissue>
    </source>
</reference>
<dbReference type="AlphaFoldDB" id="A0A392LWY4"/>
<accession>A0A392LWY4</accession>
<dbReference type="Proteomes" id="UP000265520">
    <property type="component" value="Unassembled WGS sequence"/>
</dbReference>
<evidence type="ECO:0000313" key="1">
    <source>
        <dbReference type="EMBL" id="MCH79471.1"/>
    </source>
</evidence>
<sequence length="146" mass="16511">MWCKEDDSQRFRLTITGGDLTGEASFKLTNEVVRQLAPETCKALSSMPEGGSLYPQELDSFFGDPLLFKYVVMKVLLLEKNNICIGSPLKDYDEIDDFDQLDFAIVRDENELLLLTAKEDVSGSKRKLPEAFGLDDESSKVQKFKM</sequence>
<keyword evidence="2" id="KW-1185">Reference proteome</keyword>